<feature type="signal peptide" evidence="4">
    <location>
        <begin position="1"/>
        <end position="19"/>
    </location>
</feature>
<feature type="domain" description="LysM" evidence="6">
    <location>
        <begin position="517"/>
        <end position="563"/>
    </location>
</feature>
<feature type="domain" description="LysM" evidence="6">
    <location>
        <begin position="267"/>
        <end position="313"/>
    </location>
</feature>
<dbReference type="CDD" id="cd00035">
    <property type="entry name" value="ChtBD1"/>
    <property type="match status" value="2"/>
</dbReference>
<comment type="caution">
    <text evidence="7">The sequence shown here is derived from an EMBL/GenBank/DDBJ whole genome shotgun (WGS) entry which is preliminary data.</text>
</comment>
<evidence type="ECO:0000259" key="6">
    <source>
        <dbReference type="PROSITE" id="PS51782"/>
    </source>
</evidence>
<feature type="domain" description="Chitin-binding type-1" evidence="5">
    <location>
        <begin position="753"/>
        <end position="799"/>
    </location>
</feature>
<dbReference type="SMART" id="SM00257">
    <property type="entry name" value="LysM"/>
    <property type="match status" value="4"/>
</dbReference>
<feature type="domain" description="Chitin-binding type-1" evidence="5">
    <location>
        <begin position="820"/>
        <end position="866"/>
    </location>
</feature>
<evidence type="ECO:0000256" key="3">
    <source>
        <dbReference type="PROSITE-ProRule" id="PRU00261"/>
    </source>
</evidence>
<dbReference type="SUPFAM" id="SSF57016">
    <property type="entry name" value="Plant lectins/antimicrobial peptides"/>
    <property type="match status" value="3"/>
</dbReference>
<organism evidence="7 8">
    <name type="scientific">Phlyctema vagabunda</name>
    <dbReference type="NCBI Taxonomy" id="108571"/>
    <lineage>
        <taxon>Eukaryota</taxon>
        <taxon>Fungi</taxon>
        <taxon>Dikarya</taxon>
        <taxon>Ascomycota</taxon>
        <taxon>Pezizomycotina</taxon>
        <taxon>Leotiomycetes</taxon>
        <taxon>Helotiales</taxon>
        <taxon>Dermateaceae</taxon>
        <taxon>Phlyctema</taxon>
    </lineage>
</organism>
<protein>
    <submittedName>
        <fullName evidence="7">LysM domain-containing protein</fullName>
    </submittedName>
</protein>
<gene>
    <name evidence="7" type="ORF">PVAG01_01472</name>
</gene>
<dbReference type="PROSITE" id="PS50941">
    <property type="entry name" value="CHIT_BIND_I_2"/>
    <property type="match status" value="3"/>
</dbReference>
<dbReference type="SMART" id="SM00270">
    <property type="entry name" value="ChtBD1"/>
    <property type="match status" value="3"/>
</dbReference>
<evidence type="ECO:0000256" key="1">
    <source>
        <dbReference type="ARBA" id="ARBA00022669"/>
    </source>
</evidence>
<evidence type="ECO:0000313" key="7">
    <source>
        <dbReference type="EMBL" id="KAL3427963.1"/>
    </source>
</evidence>
<evidence type="ECO:0000259" key="5">
    <source>
        <dbReference type="PROSITE" id="PS50941"/>
    </source>
</evidence>
<dbReference type="Pfam" id="PF01476">
    <property type="entry name" value="LysM"/>
    <property type="match status" value="2"/>
</dbReference>
<dbReference type="PROSITE" id="PS00026">
    <property type="entry name" value="CHIT_BIND_I_1"/>
    <property type="match status" value="1"/>
</dbReference>
<dbReference type="InterPro" id="IPR036779">
    <property type="entry name" value="LysM_dom_sf"/>
</dbReference>
<keyword evidence="3" id="KW-1015">Disulfide bond</keyword>
<feature type="disulfide bond" evidence="3">
    <location>
        <begin position="836"/>
        <end position="850"/>
    </location>
</feature>
<comment type="caution">
    <text evidence="3">Lacks conserved residue(s) required for the propagation of feature annotation.</text>
</comment>
<dbReference type="InterPro" id="IPR018371">
    <property type="entry name" value="Chitin-binding_1_CS"/>
</dbReference>
<dbReference type="Gene3D" id="3.30.60.10">
    <property type="entry name" value="Endochitinase-like"/>
    <property type="match status" value="3"/>
</dbReference>
<dbReference type="InterPro" id="IPR036861">
    <property type="entry name" value="Endochitinase-like_sf"/>
</dbReference>
<name>A0ABR4PX62_9HELO</name>
<feature type="disulfide bond" evidence="3">
    <location>
        <begin position="898"/>
        <end position="910"/>
    </location>
</feature>
<dbReference type="InterPro" id="IPR001002">
    <property type="entry name" value="Chitin-bd_1"/>
</dbReference>
<dbReference type="PANTHER" id="PTHR34997:SF1">
    <property type="entry name" value="PEPTIDOGLYCAN-BINDING LYSIN DOMAIN"/>
    <property type="match status" value="1"/>
</dbReference>
<sequence length="1151" mass="116409">MSFFKTAFAAATFLGAALAHQDDVDDSCYVYTIVESAACIDTHVAQPTVLSIPGACTVTVDNVPSDVYTCVTLTTTKNPKPTLPPPITKVVVPQPVETEVVEYTTITVEIFTTYCPEPTVFTQGTKTYTVTEATTLTIEDCPCTYTAPVTKTTTSPPDDYYYTTITTDIFTTVCPEPTEFTHGTNTYTITEATTLTITDCPCTITHSVTSSLFAPTGSATATGVPGTATSPGDLPSGSATGLVPAATCSKVPPPAFTPPGTAECCTAYYTVVESATCGSIQIDFDITLEEFLALNRDLHLDCDNLQVGLAYCVLGQIEVCSGCPPCEGCPPLPSTSSVAILPSQSGFVPPIRPSVSITGSIPSEPSILSEASISVVQPTGSFTSAVPAPSCSSVIPPAPPAAGTTDCCTEYWIPEQGDPCANIEVAFGITLEELRALNPAIDSFCNNIIPGVAYCIEGEIEVCPGCPPCQGCPPLPGASSIALLPSGTSPAVPSGTGCAPVRPPTFPPPSTTTECCEYIVVGDADTCEGVLQTAGITLAQFRLLNPDVDENCFNLLRGVAYCVNGTPPPAPPLSSIVPSITAIPSAPTTAPSCAVTGALSSILGNGQPEVYCSSYLAIPGAASTQGPIEPSLTASPTFGGFATTTTPAAAASCTPDPPSETRLGTTQECCQWHVVVSGDYCPSLAAQYGLTFEQFQLLNPDIWCNCLNLLQSFAYCVAGNPSIAAPSDTCPAVSVSSTGLISPSATPTTGPTPPVCGPLGNGGICATGCCSAFGYCGTGPDYCEVDCSPEFSQNGACRASEASSIVEVLPSATPTNGPTPPICGPLAGGAVCGSGCCSSFGYCGVGPDYCGANCLSIYSEAGVCTGGEAVSSAPVISPSPSTFPTPPDCGPLGNLASCALGECCSSFGYCGTGADYCGAGCLSSFGACASPSSALTPAAAISSIAAFPAISSAGPAGPIVTFSPVEVSSACSCVLGLPTATASLLNSNNRVPGGVFAAKPQNPTLTFTSILTPTPTPLPSPAASPAPASNLTRLPNCDNPGTCGNFRSHVCGGACNNDDGLDGGICMGDSAGVGWCISRYSVCGVACATNADCASNICLLDSCCGSTCYSAATQELCLDPGAAPRLFARERTFASASMFNDDVQVVGDGPQ</sequence>
<dbReference type="InterPro" id="IPR018392">
    <property type="entry name" value="LysM"/>
</dbReference>
<dbReference type="Gene3D" id="3.10.350.10">
    <property type="entry name" value="LysM domain"/>
    <property type="match status" value="4"/>
</dbReference>
<accession>A0ABR4PX62</accession>
<dbReference type="PROSITE" id="PS51782">
    <property type="entry name" value="LYSM"/>
    <property type="match status" value="4"/>
</dbReference>
<feature type="domain" description="LysM" evidence="6">
    <location>
        <begin position="410"/>
        <end position="456"/>
    </location>
</feature>
<dbReference type="InterPro" id="IPR052210">
    <property type="entry name" value="LysM1-like"/>
</dbReference>
<keyword evidence="8" id="KW-1185">Reference proteome</keyword>
<dbReference type="EMBL" id="JBFCZG010000001">
    <property type="protein sequence ID" value="KAL3427963.1"/>
    <property type="molecule type" value="Genomic_DNA"/>
</dbReference>
<feature type="disulfide bond" evidence="3">
    <location>
        <begin position="889"/>
        <end position="904"/>
    </location>
</feature>
<dbReference type="CDD" id="cd00118">
    <property type="entry name" value="LysM"/>
    <property type="match status" value="2"/>
</dbReference>
<keyword evidence="2" id="KW-0843">Virulence</keyword>
<feature type="disulfide bond" evidence="3">
    <location>
        <begin position="903"/>
        <end position="917"/>
    </location>
</feature>
<keyword evidence="4" id="KW-0732">Signal</keyword>
<proteinExistence type="predicted"/>
<feature type="chain" id="PRO_5046112685" evidence="4">
    <location>
        <begin position="20"/>
        <end position="1151"/>
    </location>
</feature>
<feature type="disulfide bond" evidence="3">
    <location>
        <begin position="769"/>
        <end position="783"/>
    </location>
</feature>
<evidence type="ECO:0000313" key="8">
    <source>
        <dbReference type="Proteomes" id="UP001629113"/>
    </source>
</evidence>
<feature type="domain" description="LysM" evidence="6">
    <location>
        <begin position="671"/>
        <end position="717"/>
    </location>
</feature>
<keyword evidence="1 3" id="KW-0147">Chitin-binding</keyword>
<evidence type="ECO:0000256" key="2">
    <source>
        <dbReference type="ARBA" id="ARBA00023026"/>
    </source>
</evidence>
<dbReference type="Pfam" id="PF00187">
    <property type="entry name" value="Chitin_bind_1"/>
    <property type="match status" value="3"/>
</dbReference>
<dbReference type="PANTHER" id="PTHR34997">
    <property type="entry name" value="AM15"/>
    <property type="match status" value="1"/>
</dbReference>
<reference evidence="7 8" key="1">
    <citation type="submission" date="2024-06" db="EMBL/GenBank/DDBJ databases">
        <title>Complete genome of Phlyctema vagabunda strain 19-DSS-EL-015.</title>
        <authorList>
            <person name="Fiorenzani C."/>
        </authorList>
    </citation>
    <scope>NUCLEOTIDE SEQUENCE [LARGE SCALE GENOMIC DNA]</scope>
    <source>
        <strain evidence="7 8">19-DSS-EL-015</strain>
    </source>
</reference>
<dbReference type="Proteomes" id="UP001629113">
    <property type="component" value="Unassembled WGS sequence"/>
</dbReference>
<evidence type="ECO:0000256" key="4">
    <source>
        <dbReference type="SAM" id="SignalP"/>
    </source>
</evidence>
<dbReference type="SUPFAM" id="SSF54106">
    <property type="entry name" value="LysM domain"/>
    <property type="match status" value="1"/>
</dbReference>
<feature type="domain" description="Chitin-binding type-1" evidence="5">
    <location>
        <begin position="886"/>
        <end position="930"/>
    </location>
</feature>